<dbReference type="EMBL" id="AP015029">
    <property type="protein sequence ID" value="BAW24367.1"/>
    <property type="molecule type" value="Genomic_DNA"/>
</dbReference>
<reference evidence="3 4" key="2">
    <citation type="submission" date="2016-04" db="EMBL/GenBank/DDBJ databases">
        <authorList>
            <person name="Qiu J."/>
        </authorList>
    </citation>
    <scope>NUCLEOTIDE SEQUENCE [LARGE SCALE GENOMIC DNA]</scope>
    <source>
        <strain evidence="3 4">JQ581</strain>
    </source>
</reference>
<dbReference type="AlphaFoldDB" id="A0A1L7NFX9"/>
<proteinExistence type="predicted"/>
<dbReference type="Proteomes" id="UP000076857">
    <property type="component" value="Chromosome"/>
</dbReference>
<evidence type="ECO:0000313" key="3">
    <source>
        <dbReference type="EMBL" id="QJQ11619.1"/>
    </source>
</evidence>
<evidence type="ECO:0000313" key="4">
    <source>
        <dbReference type="Proteomes" id="UP000076857"/>
    </source>
</evidence>
<feature type="region of interest" description="Disordered" evidence="1">
    <location>
        <begin position="1"/>
        <end position="25"/>
    </location>
</feature>
<evidence type="ECO:0000313" key="5">
    <source>
        <dbReference type="Proteomes" id="UP000218731"/>
    </source>
</evidence>
<protein>
    <submittedName>
        <fullName evidence="2">Uncharacterized protein</fullName>
    </submittedName>
</protein>
<dbReference type="OrthoDB" id="9862426at2"/>
<reference evidence="2 5" key="1">
    <citation type="submission" date="2015-11" db="EMBL/GenBank/DDBJ databases">
        <title>Complete genome sequencing of a biphenyl-degrading bacterium, Pseudomonas putida KF715 (=NBRC110667).</title>
        <authorList>
            <person name="Suenaga H."/>
            <person name="Fujihara N."/>
            <person name="Watanabe T."/>
            <person name="Hirose J."/>
            <person name="Kimura N."/>
            <person name="Yamazoe A."/>
            <person name="Hosoyama A."/>
            <person name="Shimodaira J."/>
            <person name="Furukawa K."/>
        </authorList>
    </citation>
    <scope>NUCLEOTIDE SEQUENCE [LARGE SCALE GENOMIC DNA]</scope>
    <source>
        <strain evidence="2 5">KF715</strain>
    </source>
</reference>
<dbReference type="EMBL" id="CP050951">
    <property type="protein sequence ID" value="QJQ11619.1"/>
    <property type="molecule type" value="Genomic_DNA"/>
</dbReference>
<organism evidence="2 5">
    <name type="scientific">Pseudomonas putida</name>
    <name type="common">Arthrobacter siderocapsulatus</name>
    <dbReference type="NCBI Taxonomy" id="303"/>
    <lineage>
        <taxon>Bacteria</taxon>
        <taxon>Pseudomonadati</taxon>
        <taxon>Pseudomonadota</taxon>
        <taxon>Gammaproteobacteria</taxon>
        <taxon>Pseudomonadales</taxon>
        <taxon>Pseudomonadaceae</taxon>
        <taxon>Pseudomonas</taxon>
    </lineage>
</organism>
<feature type="compositionally biased region" description="Basic and acidic residues" evidence="1">
    <location>
        <begin position="1"/>
        <end position="24"/>
    </location>
</feature>
<accession>A0A1L7NFX9</accession>
<evidence type="ECO:0000313" key="2">
    <source>
        <dbReference type="EMBL" id="BAW24367.1"/>
    </source>
</evidence>
<reference evidence="3 4" key="3">
    <citation type="submission" date="2020-04" db="EMBL/GenBank/DDBJ databases">
        <title>Complete genome sequence of Pseudomonas putida strain JQ581.</title>
        <authorList>
            <person name="Mu Y."/>
        </authorList>
    </citation>
    <scope>NUCLEOTIDE SEQUENCE [LARGE SCALE GENOMIC DNA]</scope>
    <source>
        <strain evidence="3 4">JQ581</strain>
    </source>
</reference>
<gene>
    <name evidence="3" type="ORF">A3L25_020145</name>
    <name evidence="2" type="ORF">KF715C_ch37940</name>
</gene>
<sequence length="62" mass="6937">MTTHNDDQHAATEAYERKQGRGRPEFLNQDTLDRVAHDHAKDLVELGAKSAIHPLPSTDSKD</sequence>
<name>A0A1L7NFX9_PSEPU</name>
<dbReference type="Proteomes" id="UP000218731">
    <property type="component" value="Chromosome 1"/>
</dbReference>
<dbReference type="RefSeq" id="WP_123109224.1">
    <property type="nucleotide sequence ID" value="NZ_AP015029.1"/>
</dbReference>
<evidence type="ECO:0000256" key="1">
    <source>
        <dbReference type="SAM" id="MobiDB-lite"/>
    </source>
</evidence>